<dbReference type="Pfam" id="PF00359">
    <property type="entry name" value="PTS_EIIA_2"/>
    <property type="match status" value="1"/>
</dbReference>
<dbReference type="SUPFAM" id="SSF63520">
    <property type="entry name" value="PTS-regulatory domain, PRD"/>
    <property type="match status" value="2"/>
</dbReference>
<proteinExistence type="predicted"/>
<dbReference type="Proteomes" id="UP000422837">
    <property type="component" value="Chromosome"/>
</dbReference>
<dbReference type="Gene3D" id="1.10.1790.10">
    <property type="entry name" value="PRD domain"/>
    <property type="match status" value="2"/>
</dbReference>
<keyword evidence="2" id="KW-0805">Transcription regulation</keyword>
<keyword evidence="1" id="KW-0677">Repeat</keyword>
<dbReference type="EMBL" id="CP046123">
    <property type="protein sequence ID" value="QGN30647.1"/>
    <property type="molecule type" value="Genomic_DNA"/>
</dbReference>
<evidence type="ECO:0000259" key="5">
    <source>
        <dbReference type="PROSITE" id="PS51094"/>
    </source>
</evidence>
<reference evidence="7 8" key="1">
    <citation type="submission" date="2019-11" db="EMBL/GenBank/DDBJ databases">
        <title>Detection and genome characteristic of a blood enterococcus casselifavus isolate from Zhengzhou,china.</title>
        <authorList>
            <person name="Wen P."/>
        </authorList>
    </citation>
    <scope>NUCLEOTIDE SEQUENCE [LARGE SCALE GENOMIC DNA]</scope>
    <source>
        <strain evidence="7 8">EC291</strain>
    </source>
</reference>
<dbReference type="PROSITE" id="PS51372">
    <property type="entry name" value="PRD_2"/>
    <property type="match status" value="2"/>
</dbReference>
<sequence length="626" mass="72663">MEKLSLLLLRTLSKHDGFMTSKAAAAELGVSRKTVRRYAEEINQHQERYGCMIQAKKGSGLYLQITNEEAFQRRKEQASHNDDFVSRIIEFFIQEETYIKSEMLCERLFISQSKLSQELKKLRRILSHYQLSIQTKPYYGMKLSGSEFDLRRFMASNYLQRTHIKQLEEGTISEDTPSLLHQQIKAIVSSEFSQKAYPMSEAILNNLVNHLAIAVLRMQSGRYLDRNLPISGRTNDEQTLLGERIIARIEKECAVHFTEYERNYVLGQIVGKRVVPRNEKMTVSDEAAELVSKILKAIKESRQIDFSKDLDLQTMLMLHFAPLIDRIELGIELKNPLLNEVKVHCNVAYDLAIIAGQVIAKQFEKTISDHELSYLAMHFDVALNKKNSQTQRKYILVVNDLGRAANTFLKEKFEFYFRNYIKKVTVCNQYEFLQMIEEQEFDFIFSSIPLPYEGTIPVMNVDYFMQPDMIKKIETALAAVFTEEVLLNYFKESLFICEQEFETKEAVLHFLCQQIKEQYSMPENFETLVFEREAFFGTDFLPSVAFPHPNALIGSETVIAVANLKKPVFWYKQSVRLVFLLVIAEQDHLKVKPLNDHLIKQCSSLDKVNKLAATTDFMSFINYLKE</sequence>
<keyword evidence="3" id="KW-0010">Activator</keyword>
<dbReference type="SUPFAM" id="SSF55804">
    <property type="entry name" value="Phoshotransferase/anion transport protein"/>
    <property type="match status" value="1"/>
</dbReference>
<evidence type="ECO:0000313" key="7">
    <source>
        <dbReference type="EMBL" id="QGN30647.1"/>
    </source>
</evidence>
<evidence type="ECO:0000256" key="3">
    <source>
        <dbReference type="ARBA" id="ARBA00023159"/>
    </source>
</evidence>
<feature type="domain" description="PTS EIIA type-2" evidence="5">
    <location>
        <begin position="488"/>
        <end position="626"/>
    </location>
</feature>
<dbReference type="PROSITE" id="PS51094">
    <property type="entry name" value="PTS_EIIA_TYPE_2"/>
    <property type="match status" value="1"/>
</dbReference>
<feature type="domain" description="PRD" evidence="6">
    <location>
        <begin position="282"/>
        <end position="389"/>
    </location>
</feature>
<evidence type="ECO:0000256" key="2">
    <source>
        <dbReference type="ARBA" id="ARBA00023015"/>
    </source>
</evidence>
<dbReference type="InterPro" id="IPR036634">
    <property type="entry name" value="PRD_sf"/>
</dbReference>
<protein>
    <submittedName>
        <fullName evidence="7">PRD domain-containing protein</fullName>
    </submittedName>
</protein>
<feature type="domain" description="PRD" evidence="6">
    <location>
        <begin position="172"/>
        <end position="279"/>
    </location>
</feature>
<evidence type="ECO:0000259" key="6">
    <source>
        <dbReference type="PROSITE" id="PS51372"/>
    </source>
</evidence>
<dbReference type="InterPro" id="IPR011608">
    <property type="entry name" value="PRD"/>
</dbReference>
<dbReference type="PANTHER" id="PTHR30185:SF13">
    <property type="entry name" value="LICABCH OPERON REGULATOR-RELATED"/>
    <property type="match status" value="1"/>
</dbReference>
<dbReference type="PANTHER" id="PTHR30185">
    <property type="entry name" value="CRYPTIC BETA-GLUCOSIDE BGL OPERON ANTITERMINATOR"/>
    <property type="match status" value="1"/>
</dbReference>
<dbReference type="InterPro" id="IPR016152">
    <property type="entry name" value="PTrfase/Anion_transptr"/>
</dbReference>
<gene>
    <name evidence="7" type="ORF">GFU50_14480</name>
</gene>
<dbReference type="RefSeq" id="WP_010749925.1">
    <property type="nucleotide sequence ID" value="NZ_CABGIF010000006.1"/>
</dbReference>
<accession>A0ABD6Z3C4</accession>
<evidence type="ECO:0000313" key="8">
    <source>
        <dbReference type="Proteomes" id="UP000422837"/>
    </source>
</evidence>
<dbReference type="Pfam" id="PF05043">
    <property type="entry name" value="Mga"/>
    <property type="match status" value="1"/>
</dbReference>
<dbReference type="InterPro" id="IPR050661">
    <property type="entry name" value="BglG_antiterminators"/>
</dbReference>
<dbReference type="Gene3D" id="1.10.10.10">
    <property type="entry name" value="Winged helix-like DNA-binding domain superfamily/Winged helix DNA-binding domain"/>
    <property type="match status" value="1"/>
</dbReference>
<dbReference type="InterPro" id="IPR002178">
    <property type="entry name" value="PTS_EIIA_type-2_dom"/>
</dbReference>
<dbReference type="InterPro" id="IPR036388">
    <property type="entry name" value="WH-like_DNA-bd_sf"/>
</dbReference>
<dbReference type="CDD" id="cd00133">
    <property type="entry name" value="PTS_IIB"/>
    <property type="match status" value="1"/>
</dbReference>
<dbReference type="Pfam" id="PF00874">
    <property type="entry name" value="PRD"/>
    <property type="match status" value="1"/>
</dbReference>
<keyword evidence="4" id="KW-0804">Transcription</keyword>
<dbReference type="Gene3D" id="3.40.930.10">
    <property type="entry name" value="Mannitol-specific EII, Chain A"/>
    <property type="match status" value="1"/>
</dbReference>
<evidence type="ECO:0000256" key="4">
    <source>
        <dbReference type="ARBA" id="ARBA00023163"/>
    </source>
</evidence>
<organism evidence="7 8">
    <name type="scientific">Enterococcus casseliflavus</name>
    <name type="common">Enterococcus flavescens</name>
    <dbReference type="NCBI Taxonomy" id="37734"/>
    <lineage>
        <taxon>Bacteria</taxon>
        <taxon>Bacillati</taxon>
        <taxon>Bacillota</taxon>
        <taxon>Bacilli</taxon>
        <taxon>Lactobacillales</taxon>
        <taxon>Enterococcaceae</taxon>
        <taxon>Enterococcus</taxon>
    </lineage>
</organism>
<dbReference type="AlphaFoldDB" id="A0ABD6Z3C4"/>
<evidence type="ECO:0000256" key="1">
    <source>
        <dbReference type="ARBA" id="ARBA00022737"/>
    </source>
</evidence>
<dbReference type="InterPro" id="IPR007737">
    <property type="entry name" value="Mga_HTH"/>
</dbReference>
<name>A0ABD6Z3C4_ENTCA</name>